<evidence type="ECO:0000256" key="2">
    <source>
        <dbReference type="ARBA" id="ARBA00022801"/>
    </source>
</evidence>
<evidence type="ECO:0000256" key="3">
    <source>
        <dbReference type="ARBA" id="ARBA00023295"/>
    </source>
</evidence>
<organism evidence="6 7">
    <name type="scientific">Dactylosporangium cerinum</name>
    <dbReference type="NCBI Taxonomy" id="1434730"/>
    <lineage>
        <taxon>Bacteria</taxon>
        <taxon>Bacillati</taxon>
        <taxon>Actinomycetota</taxon>
        <taxon>Actinomycetes</taxon>
        <taxon>Micromonosporales</taxon>
        <taxon>Micromonosporaceae</taxon>
        <taxon>Dactylosporangium</taxon>
    </lineage>
</organism>
<reference evidence="7" key="1">
    <citation type="journal article" date="2019" name="Int. J. Syst. Evol. Microbiol.">
        <title>The Global Catalogue of Microorganisms (GCM) 10K type strain sequencing project: providing services to taxonomists for standard genome sequencing and annotation.</title>
        <authorList>
            <consortium name="The Broad Institute Genomics Platform"/>
            <consortium name="The Broad Institute Genome Sequencing Center for Infectious Disease"/>
            <person name="Wu L."/>
            <person name="Ma J."/>
        </authorList>
    </citation>
    <scope>NUCLEOTIDE SEQUENCE [LARGE SCALE GENOMIC DNA]</scope>
    <source>
        <strain evidence="7">CGMCC 4.7152</strain>
    </source>
</reference>
<evidence type="ECO:0000256" key="5">
    <source>
        <dbReference type="SAM" id="SignalP"/>
    </source>
</evidence>
<feature type="chain" id="PRO_5046752939" evidence="5">
    <location>
        <begin position="29"/>
        <end position="638"/>
    </location>
</feature>
<dbReference type="InterPro" id="IPR000743">
    <property type="entry name" value="Glyco_hydro_28"/>
</dbReference>
<keyword evidence="7" id="KW-1185">Reference proteome</keyword>
<evidence type="ECO:0000313" key="7">
    <source>
        <dbReference type="Proteomes" id="UP001595912"/>
    </source>
</evidence>
<dbReference type="PROSITE" id="PS51318">
    <property type="entry name" value="TAT"/>
    <property type="match status" value="1"/>
</dbReference>
<dbReference type="InterPro" id="IPR012334">
    <property type="entry name" value="Pectin_lyas_fold"/>
</dbReference>
<dbReference type="Pfam" id="PF00295">
    <property type="entry name" value="Glyco_hydro_28"/>
    <property type="match status" value="1"/>
</dbReference>
<dbReference type="PANTHER" id="PTHR31339:SF9">
    <property type="entry name" value="PLASMIN AND FIBRONECTIN-BINDING PROTEIN A"/>
    <property type="match status" value="1"/>
</dbReference>
<feature type="signal peptide" evidence="5">
    <location>
        <begin position="1"/>
        <end position="28"/>
    </location>
</feature>
<protein>
    <submittedName>
        <fullName evidence="6">Glycoside hydrolase family 28 protein</fullName>
        <ecNumber evidence="6">3.2.1.-</ecNumber>
    </submittedName>
</protein>
<dbReference type="Gene3D" id="2.160.20.10">
    <property type="entry name" value="Single-stranded right-handed beta-helix, Pectin lyase-like"/>
    <property type="match status" value="1"/>
</dbReference>
<dbReference type="InterPro" id="IPR051801">
    <property type="entry name" value="GH28_Enzymes"/>
</dbReference>
<dbReference type="EC" id="3.2.1.-" evidence="6"/>
<keyword evidence="3 4" id="KW-0326">Glycosidase</keyword>
<keyword evidence="5" id="KW-0732">Signal</keyword>
<comment type="caution">
    <text evidence="6">The sequence shown here is derived from an EMBL/GenBank/DDBJ whole genome shotgun (WGS) entry which is preliminary data.</text>
</comment>
<evidence type="ECO:0000256" key="1">
    <source>
        <dbReference type="ARBA" id="ARBA00008834"/>
    </source>
</evidence>
<proteinExistence type="inferred from homology"/>
<dbReference type="GO" id="GO:0016798">
    <property type="term" value="F:hydrolase activity, acting on glycosyl bonds"/>
    <property type="evidence" value="ECO:0007669"/>
    <property type="project" value="UniProtKB-KW"/>
</dbReference>
<sequence>MSSTSLRRWLAVLAAACLAGIAAPTVPAAAAGAFNVRDYGAAGNGSANDTPAINRAIAAANTAGGGTVVFPAGTYRSANSIHLLSNVTLQLDSGSTILGAPGTGYDPAEPNPNDAYQDFGHSHFHNAMIWGDRLSNIGITGSGTIDGGGFLKIHENDLPDPGEADKILALTRCTNLRLDGVTLRRGGHFAALVNGCDGVQSNRLRIDTASDRDGWNVINTRNVVITDVAIAAQDDALAFKSDWALGQRFQQGHVRVTGAQLSAVCCNALNFGSETCSDFSDYVFDTVTITGANKAGLGMVSMDGANISDVHYRNITITGVAAPIFQKIGTRKRCGDNPGVGSIHDITYENVTATGKGPQTPTLWGADATHRISDVTFTDVDVYVPGGSANLGTAVPTNDPNAFNPASIGTRPAFGWYLHNADDIHFTGGSAHFTANDNRPAVIADAGASVTFDRFVTERGSGSPYDTRFQSIAGYCVSNGTNTTGGTTRVSQTGSTENCAAPLTITGVTVAGWSVQPDLRTGATQYGDRAYTFASVPAGLAGAQWIRTTNDSRTATTDPLVRFTVNRPVTLSVAVDTRRGRLPWMDTSWTSTGTQLTNTESPSRSFAVYSRTFPAGQIALGPNAEPAKGSSMYTVVVR</sequence>
<dbReference type="PANTHER" id="PTHR31339">
    <property type="entry name" value="PECTIN LYASE-RELATED"/>
    <property type="match status" value="1"/>
</dbReference>
<comment type="similarity">
    <text evidence="1 4">Belongs to the glycosyl hydrolase 28 family.</text>
</comment>
<evidence type="ECO:0000313" key="6">
    <source>
        <dbReference type="EMBL" id="MFC5000569.1"/>
    </source>
</evidence>
<keyword evidence="2 4" id="KW-0378">Hydrolase</keyword>
<name>A0ABV9VXK8_9ACTN</name>
<dbReference type="Proteomes" id="UP001595912">
    <property type="component" value="Unassembled WGS sequence"/>
</dbReference>
<dbReference type="EMBL" id="JBHSIU010000027">
    <property type="protein sequence ID" value="MFC5000569.1"/>
    <property type="molecule type" value="Genomic_DNA"/>
</dbReference>
<dbReference type="SUPFAM" id="SSF51126">
    <property type="entry name" value="Pectin lyase-like"/>
    <property type="match status" value="1"/>
</dbReference>
<dbReference type="RefSeq" id="WP_380117122.1">
    <property type="nucleotide sequence ID" value="NZ_JBHSIU010000027.1"/>
</dbReference>
<dbReference type="InterPro" id="IPR011050">
    <property type="entry name" value="Pectin_lyase_fold/virulence"/>
</dbReference>
<accession>A0ABV9VXK8</accession>
<gene>
    <name evidence="6" type="ORF">ACFPIJ_22375</name>
</gene>
<evidence type="ECO:0000256" key="4">
    <source>
        <dbReference type="RuleBase" id="RU361169"/>
    </source>
</evidence>
<dbReference type="InterPro" id="IPR006311">
    <property type="entry name" value="TAT_signal"/>
</dbReference>